<keyword evidence="1" id="KW-0812">Transmembrane</keyword>
<dbReference type="Proteomes" id="UP001202134">
    <property type="component" value="Unassembled WGS sequence"/>
</dbReference>
<sequence length="530" mass="60173">MKSTFRQSMAWLHTWAGFTFAWLLFFIFITGSLGYFENEIDRWMKPEIVVVNETIDDVEVFNLAKQQLNTLASHADKWYIAYPTTRDPFIKISWLALANAELGISKQWHEEYLDPYTGNITPTRDTSGGETLYRLHYNLHYVPIVVGYLLTSLASLFMLIGLVTGVIIHKKIFIEFFTFRSGKGLRSWLDIHNVFSVLPLPFHLMITYSGLILLMGISFSPVIDATYGEGRKLHRQFYDVSQTENKRFDTTNIPAVDLSLSTVLLDAKQRYKNNNISFLGVIDRSPNNNTEQMGFEVWLDGSEGIEFATLITYRVVNGQVQIEESIGKKYSAGKVYDVLEHLHEGLFAGPYLRWLYFISGLLGAAMIASGMIIWVKKRQKNSTRLINLIDRVNAAVIIGLPIAIAAYFWSNRLLPLEMVNRGAWELHSLFIVFTMCICFCLVSRPAKAWKNMLWLAAAIYAFLPIGNMLTTEHSLLSSAQEGDWLMLGFDVSVLVFASCFAVAAALFKKEHIAPEHTSEISKKPHPELGT</sequence>
<keyword evidence="3" id="KW-1185">Reference proteome</keyword>
<dbReference type="PANTHER" id="PTHR34219:SF4">
    <property type="entry name" value="PEPSY DOMAIN-CONTAINING PROTEIN"/>
    <property type="match status" value="1"/>
</dbReference>
<feature type="transmembrane region" description="Helical" evidence="1">
    <location>
        <begin position="354"/>
        <end position="376"/>
    </location>
</feature>
<dbReference type="Pfam" id="PF03929">
    <property type="entry name" value="PepSY_TM"/>
    <property type="match status" value="1"/>
</dbReference>
<feature type="transmembrane region" description="Helical" evidence="1">
    <location>
        <begin position="189"/>
        <end position="217"/>
    </location>
</feature>
<evidence type="ECO:0000313" key="3">
    <source>
        <dbReference type="Proteomes" id="UP001202134"/>
    </source>
</evidence>
<reference evidence="2 3" key="1">
    <citation type="submission" date="2022-01" db="EMBL/GenBank/DDBJ databases">
        <title>Whole genome-based taxonomy of the Shewanellaceae.</title>
        <authorList>
            <person name="Martin-Rodriguez A.J."/>
        </authorList>
    </citation>
    <scope>NUCLEOTIDE SEQUENCE [LARGE SCALE GENOMIC DNA]</scope>
    <source>
        <strain evidence="2 3">DSM 24955</strain>
    </source>
</reference>
<feature type="transmembrane region" description="Helical" evidence="1">
    <location>
        <begin position="12"/>
        <end position="36"/>
    </location>
</feature>
<dbReference type="EMBL" id="JAKIKU010000004">
    <property type="protein sequence ID" value="MCL1045329.1"/>
    <property type="molecule type" value="Genomic_DNA"/>
</dbReference>
<keyword evidence="1" id="KW-1133">Transmembrane helix</keyword>
<dbReference type="InterPro" id="IPR005625">
    <property type="entry name" value="PepSY-ass_TM"/>
</dbReference>
<feature type="transmembrane region" description="Helical" evidence="1">
    <location>
        <begin position="484"/>
        <end position="507"/>
    </location>
</feature>
<keyword evidence="1" id="KW-0472">Membrane</keyword>
<feature type="transmembrane region" description="Helical" evidence="1">
    <location>
        <begin position="422"/>
        <end position="442"/>
    </location>
</feature>
<dbReference type="PANTHER" id="PTHR34219">
    <property type="entry name" value="IRON-REGULATED INNER MEMBRANE PROTEIN-RELATED"/>
    <property type="match status" value="1"/>
</dbReference>
<protein>
    <submittedName>
        <fullName evidence="2">PepSY domain-containing protein</fullName>
    </submittedName>
</protein>
<evidence type="ECO:0000256" key="1">
    <source>
        <dbReference type="SAM" id="Phobius"/>
    </source>
</evidence>
<name>A0ABT0KNY6_9GAMM</name>
<gene>
    <name evidence="2" type="ORF">L2737_08325</name>
</gene>
<organism evidence="2 3">
    <name type="scientific">Shewanella electrodiphila</name>
    <dbReference type="NCBI Taxonomy" id="934143"/>
    <lineage>
        <taxon>Bacteria</taxon>
        <taxon>Pseudomonadati</taxon>
        <taxon>Pseudomonadota</taxon>
        <taxon>Gammaproteobacteria</taxon>
        <taxon>Alteromonadales</taxon>
        <taxon>Shewanellaceae</taxon>
        <taxon>Shewanella</taxon>
    </lineage>
</organism>
<feature type="transmembrane region" description="Helical" evidence="1">
    <location>
        <begin position="388"/>
        <end position="410"/>
    </location>
</feature>
<proteinExistence type="predicted"/>
<evidence type="ECO:0000313" key="2">
    <source>
        <dbReference type="EMBL" id="MCL1045329.1"/>
    </source>
</evidence>
<accession>A0ABT0KNY6</accession>
<feature type="transmembrane region" description="Helical" evidence="1">
    <location>
        <begin position="141"/>
        <end position="168"/>
    </location>
</feature>
<comment type="caution">
    <text evidence="2">The sequence shown here is derived from an EMBL/GenBank/DDBJ whole genome shotgun (WGS) entry which is preliminary data.</text>
</comment>
<dbReference type="RefSeq" id="WP_248955424.1">
    <property type="nucleotide sequence ID" value="NZ_JAKIKU010000004.1"/>
</dbReference>
<feature type="transmembrane region" description="Helical" evidence="1">
    <location>
        <begin position="451"/>
        <end position="469"/>
    </location>
</feature>